<evidence type="ECO:0000313" key="3">
    <source>
        <dbReference type="Proteomes" id="UP001208570"/>
    </source>
</evidence>
<proteinExistence type="predicted"/>
<evidence type="ECO:0000313" key="2">
    <source>
        <dbReference type="EMBL" id="KAK2161802.1"/>
    </source>
</evidence>
<evidence type="ECO:0000256" key="1">
    <source>
        <dbReference type="SAM" id="MobiDB-lite"/>
    </source>
</evidence>
<comment type="caution">
    <text evidence="2">The sequence shown here is derived from an EMBL/GenBank/DDBJ whole genome shotgun (WGS) entry which is preliminary data.</text>
</comment>
<name>A0AAD9JYX9_9ANNE</name>
<gene>
    <name evidence="2" type="ORF">LSH36_109g01023</name>
</gene>
<accession>A0AAD9JYX9</accession>
<feature type="region of interest" description="Disordered" evidence="1">
    <location>
        <begin position="305"/>
        <end position="351"/>
    </location>
</feature>
<dbReference type="EMBL" id="JAODUP010000109">
    <property type="protein sequence ID" value="KAK2161802.1"/>
    <property type="molecule type" value="Genomic_DNA"/>
</dbReference>
<reference evidence="2" key="1">
    <citation type="journal article" date="2023" name="Mol. Biol. Evol.">
        <title>Third-Generation Sequencing Reveals the Adaptive Role of the Epigenome in Three Deep-Sea Polychaetes.</title>
        <authorList>
            <person name="Perez M."/>
            <person name="Aroh O."/>
            <person name="Sun Y."/>
            <person name="Lan Y."/>
            <person name="Juniper S.K."/>
            <person name="Young C.R."/>
            <person name="Angers B."/>
            <person name="Qian P.Y."/>
        </authorList>
    </citation>
    <scope>NUCLEOTIDE SEQUENCE</scope>
    <source>
        <strain evidence="2">P08H-3</strain>
    </source>
</reference>
<feature type="region of interest" description="Disordered" evidence="1">
    <location>
        <begin position="123"/>
        <end position="164"/>
    </location>
</feature>
<protein>
    <submittedName>
        <fullName evidence="2">Uncharacterized protein</fullName>
    </submittedName>
</protein>
<keyword evidence="3" id="KW-1185">Reference proteome</keyword>
<dbReference type="AlphaFoldDB" id="A0AAD9JYX9"/>
<feature type="region of interest" description="Disordered" evidence="1">
    <location>
        <begin position="58"/>
        <end position="90"/>
    </location>
</feature>
<organism evidence="2 3">
    <name type="scientific">Paralvinella palmiformis</name>
    <dbReference type="NCBI Taxonomy" id="53620"/>
    <lineage>
        <taxon>Eukaryota</taxon>
        <taxon>Metazoa</taxon>
        <taxon>Spiralia</taxon>
        <taxon>Lophotrochozoa</taxon>
        <taxon>Annelida</taxon>
        <taxon>Polychaeta</taxon>
        <taxon>Sedentaria</taxon>
        <taxon>Canalipalpata</taxon>
        <taxon>Terebellida</taxon>
        <taxon>Terebelliformia</taxon>
        <taxon>Alvinellidae</taxon>
        <taxon>Paralvinella</taxon>
    </lineage>
</organism>
<sequence>MMKWVDCLCLALGLKENAEDIEPTQEPLNPQLGLPASPPQTTTLSPATIAVTDTSESAIPANNSQCPNGGYNNNLPHSNQKSPRQTEVDLSSYQKSEAYIPLVDCYTGDRDSTLLRHSVKNSEYLGSNDSIPSEPPPAPPIKSGRKLSEEVQQPGDPSLYDSPTKSYVNLGVDDNENVYKIPRSDGEGVYKIPCSASPDGRGLHRVVNIEFADEPDRAIRQSDWIAGHKMCDMSEDSDDGIYKIPRSDPVIEEDLYKVPPAIPCHDALHLSPPRTSLPSPGVEQTQHDVSVFSQVPLPHAANTLTESATPWRGSPDGEASPPDLQSGKTYRIPPPPVGDLYDVPKSTSPLAERRDNVESIIASSLYDTPKSCLKTASENSLLGSVVPAPDKSQASLRADDIPLPDGRYENLQQNAFQDNSLQRRSENLHTKMIPSHSRLSNANYYNQQPVLDAAPNIPPAKVYLKENEKMVYIPPPPRTCQAALAHSYINTPTSHYVNELHNNNTHGRSDSFYMPMSLKNPDAEDLPVDTIGDMYTDMGMPGNQLYSKPSSNRPVNPSVHDVVPPPSKTIQMWYCLHDGQECVMMCLAQMKKLVLLAASMINLQTVYHTRYLANWLIENYPPIVSTTFAAKMGALNCTPPAPKSHGEIQYLDLALDEQSEKGKNSLCLRTSTSGNVSPTDYKEIDFVKTKALNETQKDVESKRKSSERSADE</sequence>
<dbReference type="Proteomes" id="UP001208570">
    <property type="component" value="Unassembled WGS sequence"/>
</dbReference>